<keyword evidence="1" id="KW-0472">Membrane</keyword>
<evidence type="ECO:0000256" key="1">
    <source>
        <dbReference type="SAM" id="Phobius"/>
    </source>
</evidence>
<accession>A0A6S6NZQ7</accession>
<evidence type="ECO:0000313" key="3">
    <source>
        <dbReference type="Proteomes" id="UP000515734"/>
    </source>
</evidence>
<organism evidence="2 3">
    <name type="scientific">Mycolicibacterium litorale</name>
    <dbReference type="NCBI Taxonomy" id="758802"/>
    <lineage>
        <taxon>Bacteria</taxon>
        <taxon>Bacillati</taxon>
        <taxon>Actinomycetota</taxon>
        <taxon>Actinomycetes</taxon>
        <taxon>Mycobacteriales</taxon>
        <taxon>Mycobacteriaceae</taxon>
        <taxon>Mycolicibacterium</taxon>
    </lineage>
</organism>
<reference evidence="2 3" key="1">
    <citation type="submission" date="2020-07" db="EMBL/GenBank/DDBJ databases">
        <title>Complete genome sequence of Mycolicibacterium litorale like strain isolated from cardiac implantable electronic device infection.</title>
        <authorList>
            <person name="Fukano H."/>
            <person name="Miyama H."/>
            <person name="Hoshino Y."/>
        </authorList>
    </citation>
    <scope>NUCLEOTIDE SEQUENCE [LARGE SCALE GENOMIC DNA]</scope>
    <source>
        <strain evidence="2 3">NIIDNTM18</strain>
    </source>
</reference>
<keyword evidence="1" id="KW-0812">Transmembrane</keyword>
<proteinExistence type="predicted"/>
<dbReference type="Proteomes" id="UP000515734">
    <property type="component" value="Chromosome"/>
</dbReference>
<evidence type="ECO:0000313" key="2">
    <source>
        <dbReference type="EMBL" id="BCI51146.1"/>
    </source>
</evidence>
<keyword evidence="1" id="KW-1133">Transmembrane helix</keyword>
<feature type="transmembrane region" description="Helical" evidence="1">
    <location>
        <begin position="96"/>
        <end position="117"/>
    </location>
</feature>
<protein>
    <recommendedName>
        <fullName evidence="4">Transmembrane protein</fullName>
    </recommendedName>
</protein>
<feature type="transmembrane region" description="Helical" evidence="1">
    <location>
        <begin position="65"/>
        <end position="84"/>
    </location>
</feature>
<dbReference type="EMBL" id="AP023287">
    <property type="protein sequence ID" value="BCI51146.1"/>
    <property type="molecule type" value="Genomic_DNA"/>
</dbReference>
<feature type="transmembrane region" description="Helical" evidence="1">
    <location>
        <begin position="38"/>
        <end position="59"/>
    </location>
</feature>
<evidence type="ECO:0008006" key="4">
    <source>
        <dbReference type="Google" id="ProtNLM"/>
    </source>
</evidence>
<name>A0A6S6NZQ7_9MYCO</name>
<sequence>MAPFAIDVDRFPRVCPGKPVRMTNDVEKRWRDPQAFRAAVTYVAAVIAVAAVCFAFYAIPDDHSVVAAVLVPGVLFAGGLGAFAQTYRVWKAHGTWPIWHGAGWFLFALFLLCLSVPGSAITA</sequence>
<dbReference type="AlphaFoldDB" id="A0A6S6NZQ7"/>
<gene>
    <name evidence="2" type="ORF">NIIDNTM18_04240</name>
</gene>